<keyword evidence="5 8" id="KW-0812">Transmembrane</keyword>
<evidence type="ECO:0000256" key="2">
    <source>
        <dbReference type="ARBA" id="ARBA00009142"/>
    </source>
</evidence>
<evidence type="ECO:0000256" key="7">
    <source>
        <dbReference type="ARBA" id="ARBA00023136"/>
    </source>
</evidence>
<evidence type="ECO:0000256" key="3">
    <source>
        <dbReference type="ARBA" id="ARBA00022448"/>
    </source>
</evidence>
<sequence length="246" mass="25514">MDLLLPGVAAAFLLAGTVKGISGMGLPTVAIALLGVVMPPAAAAALLVVPSLATNVMQCLGPYLRRTVATLWPMWLGIVLGALFTPFPKLASGAASARIGLGVVLLVYSAYGLARPAMRLRLSAGWMLAVAFLVGCVTGVMAAATGVFFFPMVVFLQSLEMDKDELVQALGISFTVSTVALAASLGFRTSWQAAWSAPGLLAIVFAFAGMAVGTRLRRRTPAAAFRKVLFIVFAILGAVMIGQELA</sequence>
<evidence type="ECO:0000256" key="6">
    <source>
        <dbReference type="ARBA" id="ARBA00022989"/>
    </source>
</evidence>
<accession>A0A6N8J019</accession>
<proteinExistence type="inferred from homology"/>
<feature type="transmembrane region" description="Helical" evidence="8">
    <location>
        <begin position="68"/>
        <end position="87"/>
    </location>
</feature>
<dbReference type="AlphaFoldDB" id="A0A6N8J019"/>
<name>A0A6N8J019_9BURK</name>
<organism evidence="9 10">
    <name type="scientific">Ramlibacter pinisoli</name>
    <dbReference type="NCBI Taxonomy" id="2682844"/>
    <lineage>
        <taxon>Bacteria</taxon>
        <taxon>Pseudomonadati</taxon>
        <taxon>Pseudomonadota</taxon>
        <taxon>Betaproteobacteria</taxon>
        <taxon>Burkholderiales</taxon>
        <taxon>Comamonadaceae</taxon>
        <taxon>Ramlibacter</taxon>
    </lineage>
</organism>
<feature type="transmembrane region" description="Helical" evidence="8">
    <location>
        <begin position="126"/>
        <end position="154"/>
    </location>
</feature>
<dbReference type="PANTHER" id="PTHR30269">
    <property type="entry name" value="TRANSMEMBRANE PROTEIN YFCA"/>
    <property type="match status" value="1"/>
</dbReference>
<evidence type="ECO:0000256" key="1">
    <source>
        <dbReference type="ARBA" id="ARBA00004651"/>
    </source>
</evidence>
<feature type="transmembrane region" description="Helical" evidence="8">
    <location>
        <begin position="194"/>
        <end position="212"/>
    </location>
</feature>
<gene>
    <name evidence="9" type="ORF">GON04_19200</name>
</gene>
<keyword evidence="6 8" id="KW-1133">Transmembrane helix</keyword>
<dbReference type="InterPro" id="IPR002781">
    <property type="entry name" value="TM_pro_TauE-like"/>
</dbReference>
<dbReference type="EMBL" id="WSEL01000009">
    <property type="protein sequence ID" value="MVQ31593.1"/>
    <property type="molecule type" value="Genomic_DNA"/>
</dbReference>
<comment type="similarity">
    <text evidence="2 8">Belongs to the 4-toluene sulfonate uptake permease (TSUP) (TC 2.A.102) family.</text>
</comment>
<keyword evidence="10" id="KW-1185">Reference proteome</keyword>
<dbReference type="Proteomes" id="UP000469385">
    <property type="component" value="Unassembled WGS sequence"/>
</dbReference>
<evidence type="ECO:0000313" key="9">
    <source>
        <dbReference type="EMBL" id="MVQ31593.1"/>
    </source>
</evidence>
<evidence type="ECO:0000256" key="8">
    <source>
        <dbReference type="RuleBase" id="RU363041"/>
    </source>
</evidence>
<keyword evidence="4 8" id="KW-1003">Cell membrane</keyword>
<keyword evidence="7 8" id="KW-0472">Membrane</keyword>
<feature type="transmembrane region" description="Helical" evidence="8">
    <location>
        <begin position="93"/>
        <end position="114"/>
    </location>
</feature>
<feature type="transmembrane region" description="Helical" evidence="8">
    <location>
        <begin position="166"/>
        <end position="187"/>
    </location>
</feature>
<evidence type="ECO:0000256" key="4">
    <source>
        <dbReference type="ARBA" id="ARBA00022475"/>
    </source>
</evidence>
<dbReference type="RefSeq" id="WP_157399627.1">
    <property type="nucleotide sequence ID" value="NZ_WSEL01000009.1"/>
</dbReference>
<feature type="transmembrane region" description="Helical" evidence="8">
    <location>
        <begin position="224"/>
        <end position="242"/>
    </location>
</feature>
<feature type="transmembrane region" description="Helical" evidence="8">
    <location>
        <begin position="30"/>
        <end position="56"/>
    </location>
</feature>
<dbReference type="Pfam" id="PF01925">
    <property type="entry name" value="TauE"/>
    <property type="match status" value="1"/>
</dbReference>
<dbReference type="GO" id="GO:0005886">
    <property type="term" value="C:plasma membrane"/>
    <property type="evidence" value="ECO:0007669"/>
    <property type="project" value="UniProtKB-SubCell"/>
</dbReference>
<evidence type="ECO:0000256" key="5">
    <source>
        <dbReference type="ARBA" id="ARBA00022692"/>
    </source>
</evidence>
<dbReference type="PANTHER" id="PTHR30269:SF32">
    <property type="entry name" value="MEMBRANE TRANSPORTER PROTEIN-RELATED"/>
    <property type="match status" value="1"/>
</dbReference>
<reference evidence="9 10" key="1">
    <citation type="submission" date="2019-12" db="EMBL/GenBank/DDBJ databases">
        <authorList>
            <person name="Huq M.A."/>
        </authorList>
    </citation>
    <scope>NUCLEOTIDE SEQUENCE [LARGE SCALE GENOMIC DNA]</scope>
    <source>
        <strain evidence="9 10">MAH-25</strain>
    </source>
</reference>
<evidence type="ECO:0000313" key="10">
    <source>
        <dbReference type="Proteomes" id="UP000469385"/>
    </source>
</evidence>
<keyword evidence="3" id="KW-0813">Transport</keyword>
<dbReference type="InterPro" id="IPR052017">
    <property type="entry name" value="TSUP"/>
</dbReference>
<comment type="caution">
    <text evidence="9">The sequence shown here is derived from an EMBL/GenBank/DDBJ whole genome shotgun (WGS) entry which is preliminary data.</text>
</comment>
<comment type="subcellular location">
    <subcellularLocation>
        <location evidence="1 8">Cell membrane</location>
        <topology evidence="1 8">Multi-pass membrane protein</topology>
    </subcellularLocation>
</comment>
<protein>
    <recommendedName>
        <fullName evidence="8">Probable membrane transporter protein</fullName>
    </recommendedName>
</protein>